<dbReference type="SUPFAM" id="SSF141868">
    <property type="entry name" value="EAL domain-like"/>
    <property type="match status" value="1"/>
</dbReference>
<gene>
    <name evidence="2" type="ORF">UFOPK1591_01313</name>
</gene>
<dbReference type="Pfam" id="PF00563">
    <property type="entry name" value="EAL"/>
    <property type="match status" value="1"/>
</dbReference>
<accession>A0A6J6E7Q1</accession>
<dbReference type="InterPro" id="IPR001633">
    <property type="entry name" value="EAL_dom"/>
</dbReference>
<dbReference type="PANTHER" id="PTHR33121:SF79">
    <property type="entry name" value="CYCLIC DI-GMP PHOSPHODIESTERASE PDED-RELATED"/>
    <property type="match status" value="1"/>
</dbReference>
<dbReference type="GO" id="GO:0071111">
    <property type="term" value="F:cyclic-guanylate-specific phosphodiesterase activity"/>
    <property type="evidence" value="ECO:0007669"/>
    <property type="project" value="InterPro"/>
</dbReference>
<dbReference type="SMART" id="SM00052">
    <property type="entry name" value="EAL"/>
    <property type="match status" value="1"/>
</dbReference>
<dbReference type="EMBL" id="CAEZTD010000130">
    <property type="protein sequence ID" value="CAB4571295.1"/>
    <property type="molecule type" value="Genomic_DNA"/>
</dbReference>
<dbReference type="InterPro" id="IPR000160">
    <property type="entry name" value="GGDEF_dom"/>
</dbReference>
<feature type="domain" description="EAL" evidence="1">
    <location>
        <begin position="158"/>
        <end position="418"/>
    </location>
</feature>
<organism evidence="2">
    <name type="scientific">freshwater metagenome</name>
    <dbReference type="NCBI Taxonomy" id="449393"/>
    <lineage>
        <taxon>unclassified sequences</taxon>
        <taxon>metagenomes</taxon>
        <taxon>ecological metagenomes</taxon>
    </lineage>
</organism>
<evidence type="ECO:0000313" key="2">
    <source>
        <dbReference type="EMBL" id="CAB4571295.1"/>
    </source>
</evidence>
<dbReference type="Gene3D" id="3.20.20.450">
    <property type="entry name" value="EAL domain"/>
    <property type="match status" value="1"/>
</dbReference>
<dbReference type="Gene3D" id="3.30.70.270">
    <property type="match status" value="1"/>
</dbReference>
<protein>
    <submittedName>
        <fullName evidence="2">Unannotated protein</fullName>
    </submittedName>
</protein>
<dbReference type="PANTHER" id="PTHR33121">
    <property type="entry name" value="CYCLIC DI-GMP PHOSPHODIESTERASE PDEF"/>
    <property type="match status" value="1"/>
</dbReference>
<evidence type="ECO:0000259" key="1">
    <source>
        <dbReference type="PROSITE" id="PS50883"/>
    </source>
</evidence>
<reference evidence="2" key="1">
    <citation type="submission" date="2020-05" db="EMBL/GenBank/DDBJ databases">
        <authorList>
            <person name="Chiriac C."/>
            <person name="Salcher M."/>
            <person name="Ghai R."/>
            <person name="Kavagutti S V."/>
        </authorList>
    </citation>
    <scope>NUCLEOTIDE SEQUENCE</scope>
</reference>
<dbReference type="InterPro" id="IPR043128">
    <property type="entry name" value="Rev_trsase/Diguanyl_cyclase"/>
</dbReference>
<dbReference type="InterPro" id="IPR029787">
    <property type="entry name" value="Nucleotide_cyclase"/>
</dbReference>
<name>A0A6J6E7Q1_9ZZZZ</name>
<dbReference type="PROSITE" id="PS50883">
    <property type="entry name" value="EAL"/>
    <property type="match status" value="1"/>
</dbReference>
<dbReference type="CDD" id="cd01948">
    <property type="entry name" value="EAL"/>
    <property type="match status" value="1"/>
</dbReference>
<dbReference type="SUPFAM" id="SSF55073">
    <property type="entry name" value="Nucleotide cyclase"/>
    <property type="match status" value="1"/>
</dbReference>
<dbReference type="InterPro" id="IPR035919">
    <property type="entry name" value="EAL_sf"/>
</dbReference>
<dbReference type="InterPro" id="IPR050706">
    <property type="entry name" value="Cyclic-di-GMP_PDE-like"/>
</dbReference>
<proteinExistence type="predicted"/>
<sequence>MTPASQQPESELASQQDFVDTIGSLSPERDLLLVMLLVTNLPIINVQFGMEQGEEVLGEVASRIGALHHTRLTARISPVLFGVIAEDESNPIRFLKTVRDVITDINSSGRFRFLIEASIGAVVSDHRTEIEALDWIARLNLAVLKSTRTGNPEIADEMVALSEGVRQQLARLSPGSAVPEGMYWVFQPINVVGTREVFGYETLCRWNVPDLGEVSADIFIQIAEDMNLVQLIDFWTIAAVERSYPELVRLGGQMITINVSAQTLGNDHEFFSAVDRILPRIRDAHFSLVFELTETSIIKNQIDLNASLSSMRKRGAKIAIDDFGTGQTSLSIISSLPTDFVKLDGSLLQAERPDLSRGLLELGMKFAHLVGAKVIVEKVETEADLDLAREVGADYAQGWLFGKPIIVDQIKPQSAESG</sequence>
<dbReference type="Pfam" id="PF00990">
    <property type="entry name" value="GGDEF"/>
    <property type="match status" value="1"/>
</dbReference>
<dbReference type="AlphaFoldDB" id="A0A6J6E7Q1"/>